<reference evidence="1" key="1">
    <citation type="submission" date="2021-06" db="EMBL/GenBank/DDBJ databases">
        <authorList>
            <person name="Kallberg Y."/>
            <person name="Tangrot J."/>
            <person name="Rosling A."/>
        </authorList>
    </citation>
    <scope>NUCLEOTIDE SEQUENCE</scope>
    <source>
        <strain evidence="1">MA453B</strain>
    </source>
</reference>
<dbReference type="AlphaFoldDB" id="A0A9N9A159"/>
<organism evidence="1 2">
    <name type="scientific">Dentiscutata erythropus</name>
    <dbReference type="NCBI Taxonomy" id="1348616"/>
    <lineage>
        <taxon>Eukaryota</taxon>
        <taxon>Fungi</taxon>
        <taxon>Fungi incertae sedis</taxon>
        <taxon>Mucoromycota</taxon>
        <taxon>Glomeromycotina</taxon>
        <taxon>Glomeromycetes</taxon>
        <taxon>Diversisporales</taxon>
        <taxon>Gigasporaceae</taxon>
        <taxon>Dentiscutata</taxon>
    </lineage>
</organism>
<name>A0A9N9A159_9GLOM</name>
<protein>
    <submittedName>
        <fullName evidence="1">26818_t:CDS:1</fullName>
    </submittedName>
</protein>
<dbReference type="EMBL" id="CAJVPY010001258">
    <property type="protein sequence ID" value="CAG8514040.1"/>
    <property type="molecule type" value="Genomic_DNA"/>
</dbReference>
<sequence>MASNVAKTINIGITISSSLETFSPLLNVVSEIFKEIVKIDEKTQCNKNILKAILGRMLSAEMAIKFMLVHKEYFREKLSNLKYQESLHTFKNILDKIKNFAERITQLRGSIDGLILRQ</sequence>
<accession>A0A9N9A159</accession>
<evidence type="ECO:0000313" key="2">
    <source>
        <dbReference type="Proteomes" id="UP000789405"/>
    </source>
</evidence>
<dbReference type="InterPro" id="IPR036537">
    <property type="entry name" value="Adaptor_Cbl_N_dom_sf"/>
</dbReference>
<evidence type="ECO:0000313" key="1">
    <source>
        <dbReference type="EMBL" id="CAG8514040.1"/>
    </source>
</evidence>
<dbReference type="Proteomes" id="UP000789405">
    <property type="component" value="Unassembled WGS sequence"/>
</dbReference>
<dbReference type="GO" id="GO:0007166">
    <property type="term" value="P:cell surface receptor signaling pathway"/>
    <property type="evidence" value="ECO:0007669"/>
    <property type="project" value="InterPro"/>
</dbReference>
<proteinExistence type="predicted"/>
<keyword evidence="2" id="KW-1185">Reference proteome</keyword>
<dbReference type="Gene3D" id="1.20.930.20">
    <property type="entry name" value="Adaptor protein Cbl, N-terminal domain"/>
    <property type="match status" value="1"/>
</dbReference>
<comment type="caution">
    <text evidence="1">The sequence shown here is derived from an EMBL/GenBank/DDBJ whole genome shotgun (WGS) entry which is preliminary data.</text>
</comment>
<gene>
    <name evidence="1" type="ORF">DERYTH_LOCUS3531</name>
</gene>